<proteinExistence type="predicted"/>
<reference evidence="3" key="1">
    <citation type="journal article" date="2017" name="Nat. Ecol. Evol.">
        <title>Genome expansion and lineage-specific genetic innovations in the forest pathogenic fungi Armillaria.</title>
        <authorList>
            <person name="Sipos G."/>
            <person name="Prasanna A.N."/>
            <person name="Walter M.C."/>
            <person name="O'Connor E."/>
            <person name="Balint B."/>
            <person name="Krizsan K."/>
            <person name="Kiss B."/>
            <person name="Hess J."/>
            <person name="Varga T."/>
            <person name="Slot J."/>
            <person name="Riley R."/>
            <person name="Boka B."/>
            <person name="Rigling D."/>
            <person name="Barry K."/>
            <person name="Lee J."/>
            <person name="Mihaltcheva S."/>
            <person name="LaButti K."/>
            <person name="Lipzen A."/>
            <person name="Waldron R."/>
            <person name="Moloney N.M."/>
            <person name="Sperisen C."/>
            <person name="Kredics L."/>
            <person name="Vagvoelgyi C."/>
            <person name="Patrignani A."/>
            <person name="Fitzpatrick D."/>
            <person name="Nagy I."/>
            <person name="Doyle S."/>
            <person name="Anderson J.B."/>
            <person name="Grigoriev I.V."/>
            <person name="Gueldener U."/>
            <person name="Muensterkoetter M."/>
            <person name="Nagy L.G."/>
        </authorList>
    </citation>
    <scope>NUCLEOTIDE SEQUENCE [LARGE SCALE GENOMIC DNA]</scope>
    <source>
        <strain evidence="3">C18/9</strain>
    </source>
</reference>
<dbReference type="EMBL" id="FUEG01000039">
    <property type="protein sequence ID" value="SJL16976.1"/>
    <property type="molecule type" value="Genomic_DNA"/>
</dbReference>
<evidence type="ECO:0000256" key="1">
    <source>
        <dbReference type="SAM" id="Phobius"/>
    </source>
</evidence>
<keyword evidence="1" id="KW-0472">Membrane</keyword>
<evidence type="ECO:0000313" key="2">
    <source>
        <dbReference type="EMBL" id="SJL16976.1"/>
    </source>
</evidence>
<feature type="transmembrane region" description="Helical" evidence="1">
    <location>
        <begin position="58"/>
        <end position="82"/>
    </location>
</feature>
<dbReference type="Proteomes" id="UP000219338">
    <property type="component" value="Unassembled WGS sequence"/>
</dbReference>
<name>A0A284S7P2_ARMOS</name>
<sequence>MRPRNREAYSSSIARKNINSPLIQLFFSLKILATNSYLSNVTVAMLGWPGFLSFSHSMVWASGSTYAMVGLCDVCLATLCLLGPTCSPQKVTIDSALIETFCGREERISNDHLFHSRKGVVEYFGLCDVVVPHRVPSQSDAMQELVWQGYDCYK</sequence>
<gene>
    <name evidence="2" type="ORF">ARMOST_20513</name>
</gene>
<feature type="transmembrane region" description="Helical" evidence="1">
    <location>
        <begin position="21"/>
        <end position="38"/>
    </location>
</feature>
<keyword evidence="1" id="KW-0812">Transmembrane</keyword>
<keyword evidence="3" id="KW-1185">Reference proteome</keyword>
<keyword evidence="1" id="KW-1133">Transmembrane helix</keyword>
<accession>A0A284S7P2</accession>
<dbReference type="AlphaFoldDB" id="A0A284S7P2"/>
<protein>
    <submittedName>
        <fullName evidence="2">Uncharacterized protein</fullName>
    </submittedName>
</protein>
<organism evidence="2 3">
    <name type="scientific">Armillaria ostoyae</name>
    <name type="common">Armillaria root rot fungus</name>
    <dbReference type="NCBI Taxonomy" id="47428"/>
    <lineage>
        <taxon>Eukaryota</taxon>
        <taxon>Fungi</taxon>
        <taxon>Dikarya</taxon>
        <taxon>Basidiomycota</taxon>
        <taxon>Agaricomycotina</taxon>
        <taxon>Agaricomycetes</taxon>
        <taxon>Agaricomycetidae</taxon>
        <taxon>Agaricales</taxon>
        <taxon>Marasmiineae</taxon>
        <taxon>Physalacriaceae</taxon>
        <taxon>Armillaria</taxon>
    </lineage>
</organism>
<evidence type="ECO:0000313" key="3">
    <source>
        <dbReference type="Proteomes" id="UP000219338"/>
    </source>
</evidence>